<dbReference type="EMBL" id="CAESAC010000032">
    <property type="protein sequence ID" value="CAB4333502.1"/>
    <property type="molecule type" value="Genomic_DNA"/>
</dbReference>
<feature type="domain" description="YgjP-like metallopeptidase" evidence="1">
    <location>
        <begin position="87"/>
        <end position="180"/>
    </location>
</feature>
<dbReference type="InterPro" id="IPR053136">
    <property type="entry name" value="UTP_pyrophosphatase-like"/>
</dbReference>
<evidence type="ECO:0000313" key="3">
    <source>
        <dbReference type="EMBL" id="CAB4952065.1"/>
    </source>
</evidence>
<sequence>MVDNFEQQILFGDLLPPIAQISKRRKKNESALPEGLPEFKVIRNRRRRRSMSAYRHAGVIEIHIPAKMSRRQELEVIPEMIAMVLRREAKERKSDEQLLEIGIQLLKKYLPDFTATPASINWRNMNERWGSCTTVDRTIRISDRLIGAPSFVLNYIIFHELIHLQIPGHDDVFKSYLNRYEDLARAEAFLEGFEIGCQFGGSGVMSAINI</sequence>
<evidence type="ECO:0000259" key="1">
    <source>
        <dbReference type="Pfam" id="PF01863"/>
    </source>
</evidence>
<dbReference type="PANTHER" id="PTHR30399">
    <property type="entry name" value="UNCHARACTERIZED PROTEIN YGJP"/>
    <property type="match status" value="1"/>
</dbReference>
<dbReference type="AlphaFoldDB" id="A0A6J5YX90"/>
<dbReference type="EMBL" id="CAFBNN010000058">
    <property type="protein sequence ID" value="CAB4952065.1"/>
    <property type="molecule type" value="Genomic_DNA"/>
</dbReference>
<organism evidence="2">
    <name type="scientific">freshwater metagenome</name>
    <dbReference type="NCBI Taxonomy" id="449393"/>
    <lineage>
        <taxon>unclassified sequences</taxon>
        <taxon>metagenomes</taxon>
        <taxon>ecological metagenomes</taxon>
    </lineage>
</organism>
<reference evidence="2" key="1">
    <citation type="submission" date="2020-05" db="EMBL/GenBank/DDBJ databases">
        <authorList>
            <person name="Chiriac C."/>
            <person name="Salcher M."/>
            <person name="Ghai R."/>
            <person name="Kavagutti S V."/>
        </authorList>
    </citation>
    <scope>NUCLEOTIDE SEQUENCE</scope>
</reference>
<dbReference type="InterPro" id="IPR002725">
    <property type="entry name" value="YgjP-like_metallopeptidase"/>
</dbReference>
<accession>A0A6J5YX90</accession>
<dbReference type="CDD" id="cd07344">
    <property type="entry name" value="M48_yhfN_like"/>
    <property type="match status" value="1"/>
</dbReference>
<gene>
    <name evidence="3" type="ORF">UFOPK3797_00575</name>
    <name evidence="2" type="ORF">UFOPK4028_00369</name>
</gene>
<dbReference type="PANTHER" id="PTHR30399:SF1">
    <property type="entry name" value="UTP PYROPHOSPHATASE"/>
    <property type="match status" value="1"/>
</dbReference>
<proteinExistence type="predicted"/>
<protein>
    <submittedName>
        <fullName evidence="2">Unannotated protein</fullName>
    </submittedName>
</protein>
<name>A0A6J5YX90_9ZZZZ</name>
<evidence type="ECO:0000313" key="2">
    <source>
        <dbReference type="EMBL" id="CAB4333502.1"/>
    </source>
</evidence>
<dbReference type="Pfam" id="PF01863">
    <property type="entry name" value="YgjP-like"/>
    <property type="match status" value="1"/>
</dbReference>
<dbReference type="Gene3D" id="3.30.2010.10">
    <property type="entry name" value="Metalloproteases ('zincins'), catalytic domain"/>
    <property type="match status" value="1"/>
</dbReference>